<dbReference type="EMBL" id="LAZR01058001">
    <property type="protein sequence ID" value="KKK70834.1"/>
    <property type="molecule type" value="Genomic_DNA"/>
</dbReference>
<accession>A0A0F8ZWM7</accession>
<name>A0A0F8ZWM7_9ZZZZ</name>
<organism evidence="1">
    <name type="scientific">marine sediment metagenome</name>
    <dbReference type="NCBI Taxonomy" id="412755"/>
    <lineage>
        <taxon>unclassified sequences</taxon>
        <taxon>metagenomes</taxon>
        <taxon>ecological metagenomes</taxon>
    </lineage>
</organism>
<gene>
    <name evidence="1" type="ORF">LCGC14_2919970</name>
</gene>
<reference evidence="1" key="1">
    <citation type="journal article" date="2015" name="Nature">
        <title>Complex archaea that bridge the gap between prokaryotes and eukaryotes.</title>
        <authorList>
            <person name="Spang A."/>
            <person name="Saw J.H."/>
            <person name="Jorgensen S.L."/>
            <person name="Zaremba-Niedzwiedzka K."/>
            <person name="Martijn J."/>
            <person name="Lind A.E."/>
            <person name="van Eijk R."/>
            <person name="Schleper C."/>
            <person name="Guy L."/>
            <person name="Ettema T.J."/>
        </authorList>
    </citation>
    <scope>NUCLEOTIDE SEQUENCE</scope>
</reference>
<dbReference type="AlphaFoldDB" id="A0A0F8ZWM7"/>
<protein>
    <submittedName>
        <fullName evidence="1">Uncharacterized protein</fullName>
    </submittedName>
</protein>
<feature type="non-terminal residue" evidence="1">
    <location>
        <position position="34"/>
    </location>
</feature>
<sequence>MSDDAVGRFLGDVVDRLTAQTAADKEKIAELRDA</sequence>
<comment type="caution">
    <text evidence="1">The sequence shown here is derived from an EMBL/GenBank/DDBJ whole genome shotgun (WGS) entry which is preliminary data.</text>
</comment>
<evidence type="ECO:0000313" key="1">
    <source>
        <dbReference type="EMBL" id="KKK70834.1"/>
    </source>
</evidence>
<proteinExistence type="predicted"/>